<sequence>MPAPNGEARRVNLPRDCVDDLQRGVGCVELLAQLSPPGVSEKKPCAFVDVAFHPLKSWVAAIEPKGCGVVWDYETGEVVTEFDLGESQVLDDDDVRDSEASEDAAEAADGANFASPAAAPKGLLGRATASPSMRSVQGAVAAANAAKGLLSPTGASLIKPRRRTTLYMLFYDHESIACTTQLPAPRTCFDEWLIIVARSHIVICDLDQNGAVHHLDPEDLHRGLPTSVAILPSGLLAIGCQDGKIRIWSPWQSKTQLILLTTPPILMKRSGSGALPGAETRLSTQLHHLACATLDGHVVTWRVSFNASTSSCDCVKTSEVELRDVFRQYDMNGIHELKFHPQHDVMTAAARDGTIFFFDVAPLLDSNKPATLTGLLPSSKLQNIVVLPGTQKGCFSALSISPLNSTLTVSEIIVKGRYSGKDNVPTIFTEFGTGNSQESRDLRGFLDQMPPKRLKMASLTSSVRNQGELCCLTSYGLLILKSSCLATPLPVFVPRGSNNTPAIGFPSSMAIGLRVLGENPQEKPQHHAVQNGAEAQNPATIERSRVPQLQYCPWQNGFLAAILPLSGHLEILQVGLKPVPPNAVDLETIFVAHAFAFAWHPSQPLFAVLAPNKELAKLTRSTTSSAIVQSKRSRFFFGGSRASAANATDEPDARQQRTASRSLTLSVYKLSGDDAEVEFVETSFSNGDDHVLHVFSGPLLGVVKFIADNDTVDPTPVMGGAIVKRARDSPASLSRIQRAHSFMLGLSNMSPKMTDLRLTMLSPSQSPSASPTAISFESADSASDLTKTYLEFYEWSHTVGAAEGEPALRKFSGGFAVDCPLALEWDTATQSLCALVYPSCIKIYRFSISAVDKSSQAEGSNTTMECLHEIPTPSPALSLHWAHHALFFTTEDEVKCSVICRTRCFTLALASKWVLNEASCATQVSDDDLNQFPRPQIFPAGATTILGVIDQKLVLAGPLHAVHILDLSNRVLQCAMLVSAGRIEQAAEVAQPLSPDVIQWLGAVFEAFGHASQALRLLPALSLSLKVNMCIKHAELELLAKLLGELIEQERDSPDLTGSSLFQRACIALHRGQVDSPLKQLGPVLLSRKHNTDAIFVASLLQNDEQLVQAYGSAGEWGAAFHASKSKTSSRSAVPIQGAILQKWNAGIAKPTAAWRTVLEKQGIRPPTTVKLGPPSMKTA</sequence>
<dbReference type="SUPFAM" id="SSF50978">
    <property type="entry name" value="WD40 repeat-like"/>
    <property type="match status" value="1"/>
</dbReference>
<keyword evidence="2" id="KW-1185">Reference proteome</keyword>
<dbReference type="InterPro" id="IPR001680">
    <property type="entry name" value="WD40_rpt"/>
</dbReference>
<dbReference type="InParanoid" id="G4YWL6"/>
<dbReference type="InterPro" id="IPR015943">
    <property type="entry name" value="WD40/YVTN_repeat-like_dom_sf"/>
</dbReference>
<protein>
    <submittedName>
        <fullName evidence="1">Uncharacterized protein</fullName>
    </submittedName>
</protein>
<accession>G4YWL6</accession>
<dbReference type="EMBL" id="JH159152">
    <property type="protein sequence ID" value="EGZ26130.1"/>
    <property type="molecule type" value="Genomic_DNA"/>
</dbReference>
<evidence type="ECO:0000313" key="1">
    <source>
        <dbReference type="EMBL" id="EGZ26130.1"/>
    </source>
</evidence>
<dbReference type="Proteomes" id="UP000002640">
    <property type="component" value="Unassembled WGS sequence"/>
</dbReference>
<dbReference type="InterPro" id="IPR036322">
    <property type="entry name" value="WD40_repeat_dom_sf"/>
</dbReference>
<dbReference type="GeneID" id="20656073"/>
<name>G4YWL6_PHYSP</name>
<dbReference type="AlphaFoldDB" id="G4YWL6"/>
<dbReference type="RefSeq" id="XP_009521418.1">
    <property type="nucleotide sequence ID" value="XM_009523123.1"/>
</dbReference>
<proteinExistence type="predicted"/>
<dbReference type="Gene3D" id="2.130.10.10">
    <property type="entry name" value="YVTN repeat-like/Quinoprotein amine dehydrogenase"/>
    <property type="match status" value="2"/>
</dbReference>
<dbReference type="OMA" id="PWQSKTQ"/>
<evidence type="ECO:0000313" key="2">
    <source>
        <dbReference type="Proteomes" id="UP000002640"/>
    </source>
</evidence>
<reference evidence="1 2" key="1">
    <citation type="journal article" date="2006" name="Science">
        <title>Phytophthora genome sequences uncover evolutionary origins and mechanisms of pathogenesis.</title>
        <authorList>
            <person name="Tyler B.M."/>
            <person name="Tripathy S."/>
            <person name="Zhang X."/>
            <person name="Dehal P."/>
            <person name="Jiang R.H."/>
            <person name="Aerts A."/>
            <person name="Arredondo F.D."/>
            <person name="Baxter L."/>
            <person name="Bensasson D."/>
            <person name="Beynon J.L."/>
            <person name="Chapman J."/>
            <person name="Damasceno C.M."/>
            <person name="Dorrance A.E."/>
            <person name="Dou D."/>
            <person name="Dickerman A.W."/>
            <person name="Dubchak I.L."/>
            <person name="Garbelotto M."/>
            <person name="Gijzen M."/>
            <person name="Gordon S.G."/>
            <person name="Govers F."/>
            <person name="Grunwald N.J."/>
            <person name="Huang W."/>
            <person name="Ivors K.L."/>
            <person name="Jones R.W."/>
            <person name="Kamoun S."/>
            <person name="Krampis K."/>
            <person name="Lamour K.H."/>
            <person name="Lee M.K."/>
            <person name="McDonald W.H."/>
            <person name="Medina M."/>
            <person name="Meijer H.J."/>
            <person name="Nordberg E.K."/>
            <person name="Maclean D.J."/>
            <person name="Ospina-Giraldo M.D."/>
            <person name="Morris P.F."/>
            <person name="Phuntumart V."/>
            <person name="Putnam N.H."/>
            <person name="Rash S."/>
            <person name="Rose J.K."/>
            <person name="Sakihama Y."/>
            <person name="Salamov A.A."/>
            <person name="Savidor A."/>
            <person name="Scheuring C.F."/>
            <person name="Smith B.M."/>
            <person name="Sobral B.W."/>
            <person name="Terry A."/>
            <person name="Torto-Alalibo T.A."/>
            <person name="Win J."/>
            <person name="Xu Z."/>
            <person name="Zhang H."/>
            <person name="Grigoriev I.V."/>
            <person name="Rokhsar D.S."/>
            <person name="Boore J.L."/>
        </authorList>
    </citation>
    <scope>NUCLEOTIDE SEQUENCE [LARGE SCALE GENOMIC DNA]</scope>
    <source>
        <strain evidence="1 2">P6497</strain>
    </source>
</reference>
<dbReference type="KEGG" id="psoj:PHYSODRAFT_486785"/>
<dbReference type="SMART" id="SM00320">
    <property type="entry name" value="WD40"/>
    <property type="match status" value="2"/>
</dbReference>
<gene>
    <name evidence="1" type="ORF">PHYSODRAFT_486785</name>
</gene>
<organism evidence="1 2">
    <name type="scientific">Phytophthora sojae (strain P6497)</name>
    <name type="common">Soybean stem and root rot agent</name>
    <name type="synonym">Phytophthora megasperma f. sp. glycines</name>
    <dbReference type="NCBI Taxonomy" id="1094619"/>
    <lineage>
        <taxon>Eukaryota</taxon>
        <taxon>Sar</taxon>
        <taxon>Stramenopiles</taxon>
        <taxon>Oomycota</taxon>
        <taxon>Peronosporomycetes</taxon>
        <taxon>Peronosporales</taxon>
        <taxon>Peronosporaceae</taxon>
        <taxon>Phytophthora</taxon>
    </lineage>
</organism>
<dbReference type="STRING" id="1094619.G4YWL6"/>